<dbReference type="EMBL" id="AAISWI010000012">
    <property type="protein sequence ID" value="ECH7212093.1"/>
    <property type="molecule type" value="Genomic_DNA"/>
</dbReference>
<name>A0A9P1XAM7_LISMN</name>
<dbReference type="AlphaFoldDB" id="A0A9P1XAM7"/>
<dbReference type="Proteomes" id="UP000352246">
    <property type="component" value="Unassembled WGS sequence"/>
</dbReference>
<gene>
    <name evidence="1" type="ORF">FPL45_12200</name>
</gene>
<sequence>MLAGEEVSLFRGVFLLDMRVVILPVDKLWIVKIGYHIYCGECTFGHKIENRPVDMWIIIGDNLCIRAG</sequence>
<protein>
    <submittedName>
        <fullName evidence="1">Uncharacterized protein</fullName>
    </submittedName>
</protein>
<proteinExistence type="predicted"/>
<evidence type="ECO:0000313" key="2">
    <source>
        <dbReference type="Proteomes" id="UP000352246"/>
    </source>
</evidence>
<evidence type="ECO:0000313" key="1">
    <source>
        <dbReference type="EMBL" id="ECH7212093.1"/>
    </source>
</evidence>
<organism evidence="1 2">
    <name type="scientific">Listeria monocytogenes</name>
    <dbReference type="NCBI Taxonomy" id="1639"/>
    <lineage>
        <taxon>Bacteria</taxon>
        <taxon>Bacillati</taxon>
        <taxon>Bacillota</taxon>
        <taxon>Bacilli</taxon>
        <taxon>Bacillales</taxon>
        <taxon>Listeriaceae</taxon>
        <taxon>Listeria</taxon>
    </lineage>
</organism>
<comment type="caution">
    <text evidence="1">The sequence shown here is derived from an EMBL/GenBank/DDBJ whole genome shotgun (WGS) entry which is preliminary data.</text>
</comment>
<accession>A0A9P1XAM7</accession>
<reference evidence="1 2" key="1">
    <citation type="submission" date="2019-07" db="EMBL/GenBank/DDBJ databases">
        <authorList>
            <consortium name="GenomeTrakr: Next Generation Sequencing Network for Food Pathogen Tracability"/>
        </authorList>
    </citation>
    <scope>NUCLEOTIDE SEQUENCE [LARGE SCALE GENOMIC DNA]</scope>
    <source>
        <strain evidence="1 2">FDA00014472</strain>
    </source>
</reference>